<name>A0A820LCU1_9BILA</name>
<sequence>MLTRQGAAQLIASEFTRLSNIDIDYPDRSHVHPVVYRPAELIMAEKTIATLLSKTLEQTPKYSGKPDQNADEWLNDLIATCRMADITEA</sequence>
<organism evidence="1 2">
    <name type="scientific">Rotaria sordida</name>
    <dbReference type="NCBI Taxonomy" id="392033"/>
    <lineage>
        <taxon>Eukaryota</taxon>
        <taxon>Metazoa</taxon>
        <taxon>Spiralia</taxon>
        <taxon>Gnathifera</taxon>
        <taxon>Rotifera</taxon>
        <taxon>Eurotatoria</taxon>
        <taxon>Bdelloidea</taxon>
        <taxon>Philodinida</taxon>
        <taxon>Philodinidae</taxon>
        <taxon>Rotaria</taxon>
    </lineage>
</organism>
<feature type="non-terminal residue" evidence="1">
    <location>
        <position position="89"/>
    </location>
</feature>
<evidence type="ECO:0000313" key="2">
    <source>
        <dbReference type="Proteomes" id="UP000663823"/>
    </source>
</evidence>
<accession>A0A820LCU1</accession>
<reference evidence="1" key="1">
    <citation type="submission" date="2021-02" db="EMBL/GenBank/DDBJ databases">
        <authorList>
            <person name="Nowell W R."/>
        </authorList>
    </citation>
    <scope>NUCLEOTIDE SEQUENCE</scope>
</reference>
<comment type="caution">
    <text evidence="1">The sequence shown here is derived from an EMBL/GenBank/DDBJ whole genome shotgun (WGS) entry which is preliminary data.</text>
</comment>
<protein>
    <submittedName>
        <fullName evidence="1">Uncharacterized protein</fullName>
    </submittedName>
</protein>
<dbReference type="Proteomes" id="UP000663823">
    <property type="component" value="Unassembled WGS sequence"/>
</dbReference>
<evidence type="ECO:0000313" key="1">
    <source>
        <dbReference type="EMBL" id="CAF4351813.1"/>
    </source>
</evidence>
<proteinExistence type="predicted"/>
<dbReference type="EMBL" id="CAJOAX010063957">
    <property type="protein sequence ID" value="CAF4351813.1"/>
    <property type="molecule type" value="Genomic_DNA"/>
</dbReference>
<gene>
    <name evidence="1" type="ORF">OTI717_LOCUS43580</name>
</gene>
<dbReference type="AlphaFoldDB" id="A0A820LCU1"/>